<organism evidence="1 2">
    <name type="scientific">Vermiconidia calcicola</name>
    <dbReference type="NCBI Taxonomy" id="1690605"/>
    <lineage>
        <taxon>Eukaryota</taxon>
        <taxon>Fungi</taxon>
        <taxon>Dikarya</taxon>
        <taxon>Ascomycota</taxon>
        <taxon>Pezizomycotina</taxon>
        <taxon>Dothideomycetes</taxon>
        <taxon>Dothideomycetidae</taxon>
        <taxon>Mycosphaerellales</taxon>
        <taxon>Extremaceae</taxon>
        <taxon>Vermiconidia</taxon>
    </lineage>
</organism>
<comment type="caution">
    <text evidence="1">The sequence shown here is derived from an EMBL/GenBank/DDBJ whole genome shotgun (WGS) entry which is preliminary data.</text>
</comment>
<dbReference type="Proteomes" id="UP001281147">
    <property type="component" value="Unassembled WGS sequence"/>
</dbReference>
<gene>
    <name evidence="1" type="ORF">LTR37_008969</name>
</gene>
<name>A0ACC3N956_9PEZI</name>
<evidence type="ECO:0000313" key="1">
    <source>
        <dbReference type="EMBL" id="KAK3712705.1"/>
    </source>
</evidence>
<proteinExistence type="predicted"/>
<evidence type="ECO:0000313" key="2">
    <source>
        <dbReference type="Proteomes" id="UP001281147"/>
    </source>
</evidence>
<reference evidence="1" key="1">
    <citation type="submission" date="2023-07" db="EMBL/GenBank/DDBJ databases">
        <title>Black Yeasts Isolated from many extreme environments.</title>
        <authorList>
            <person name="Coleine C."/>
            <person name="Stajich J.E."/>
            <person name="Selbmann L."/>
        </authorList>
    </citation>
    <scope>NUCLEOTIDE SEQUENCE</scope>
    <source>
        <strain evidence="1">CCFEE 5714</strain>
    </source>
</reference>
<protein>
    <submittedName>
        <fullName evidence="1">Uncharacterized protein</fullName>
    </submittedName>
</protein>
<keyword evidence="2" id="KW-1185">Reference proteome</keyword>
<dbReference type="EMBL" id="JAUTXU010000068">
    <property type="protein sequence ID" value="KAK3712705.1"/>
    <property type="molecule type" value="Genomic_DNA"/>
</dbReference>
<accession>A0ACC3N956</accession>
<sequence>MHQPSNSGRTATVTFLRYVFDVSLIRTATTLAMGGCVYVPREDERFNILEEAVGRMLVNWAFFTLSLARSLTLANMMALQTVFIAGEAVGRDDERRWS</sequence>